<keyword evidence="5 7" id="KW-0472">Membrane</keyword>
<name>A0A2M7SG93_9BACT</name>
<keyword evidence="7" id="KW-0812">Transmembrane</keyword>
<evidence type="ECO:0000256" key="2">
    <source>
        <dbReference type="ARBA" id="ARBA00022475"/>
    </source>
</evidence>
<keyword evidence="3" id="KW-0997">Cell inner membrane</keyword>
<dbReference type="AlphaFoldDB" id="A0A2M7SG93"/>
<evidence type="ECO:0000256" key="1">
    <source>
        <dbReference type="ARBA" id="ARBA00004533"/>
    </source>
</evidence>
<dbReference type="PANTHER" id="PTHR30606">
    <property type="entry name" value="LIPID A BIOSYNTHESIS LAUROYL ACYLTRANSFERASE"/>
    <property type="match status" value="1"/>
</dbReference>
<dbReference type="PANTHER" id="PTHR30606:SF10">
    <property type="entry name" value="PHOSPHATIDYLINOSITOL MANNOSIDE ACYLTRANSFERASE"/>
    <property type="match status" value="1"/>
</dbReference>
<evidence type="ECO:0000313" key="9">
    <source>
        <dbReference type="Proteomes" id="UP000229307"/>
    </source>
</evidence>
<evidence type="ECO:0000256" key="3">
    <source>
        <dbReference type="ARBA" id="ARBA00022519"/>
    </source>
</evidence>
<dbReference type="EMBL" id="PFMR01000003">
    <property type="protein sequence ID" value="PIZ18313.1"/>
    <property type="molecule type" value="Genomic_DNA"/>
</dbReference>
<evidence type="ECO:0000256" key="5">
    <source>
        <dbReference type="ARBA" id="ARBA00023136"/>
    </source>
</evidence>
<comment type="subcellular location">
    <subcellularLocation>
        <location evidence="1">Cell inner membrane</location>
    </subcellularLocation>
</comment>
<dbReference type="CDD" id="cd07984">
    <property type="entry name" value="LPLAT_LABLAT-like"/>
    <property type="match status" value="1"/>
</dbReference>
<evidence type="ECO:0000313" key="8">
    <source>
        <dbReference type="EMBL" id="PIZ18313.1"/>
    </source>
</evidence>
<proteinExistence type="predicted"/>
<evidence type="ECO:0008006" key="10">
    <source>
        <dbReference type="Google" id="ProtNLM"/>
    </source>
</evidence>
<keyword evidence="7" id="KW-1133">Transmembrane helix</keyword>
<comment type="caution">
    <text evidence="8">The sequence shown here is derived from an EMBL/GenBank/DDBJ whole genome shotgun (WGS) entry which is preliminary data.</text>
</comment>
<keyword evidence="6" id="KW-0012">Acyltransferase</keyword>
<dbReference type="InterPro" id="IPR004960">
    <property type="entry name" value="LipA_acyltrans"/>
</dbReference>
<dbReference type="Proteomes" id="UP000229307">
    <property type="component" value="Unassembled WGS sequence"/>
</dbReference>
<keyword evidence="2" id="KW-1003">Cell membrane</keyword>
<feature type="transmembrane region" description="Helical" evidence="7">
    <location>
        <begin position="12"/>
        <end position="32"/>
    </location>
</feature>
<organism evidence="8 9">
    <name type="scientific">Candidatus Desantisbacteria bacterium CG_4_10_14_0_8_um_filter_48_22</name>
    <dbReference type="NCBI Taxonomy" id="1974543"/>
    <lineage>
        <taxon>Bacteria</taxon>
        <taxon>Candidatus Desantisiibacteriota</taxon>
    </lineage>
</organism>
<accession>A0A2M7SG93</accession>
<sequence>MVNKPVALFNSMRILIAVILAILEKILTVFLIIIPEEYALYLGARFGDLLFFLVKFTPYRNYLTNNVDLTFGDRFNEQEKGCIARQGLEKIGKSLVEVFRFPLLNKGNLHKKVTIRGRENLDKALEKGKGIILVSGHFGNWELAGAAITLSGYRLATVIQDQSNPTANSFLNHRRKSKGIKIISRYADLRVLIKMLRENYIVGMIADQHGESLKVFGTFFGHRVSLQEGPGVLFALIGSPVVPVFIIRNRDDSHDIIIEKEICLDDIQEISREEKIAAVSQRVSNVLEKYISLYPDHWNWMYNRWDKLNIQKGIK</sequence>
<protein>
    <recommendedName>
        <fullName evidence="10">Lipid A biosynthesis acyltransferase</fullName>
    </recommendedName>
</protein>
<dbReference type="Pfam" id="PF03279">
    <property type="entry name" value="Lip_A_acyltrans"/>
    <property type="match status" value="1"/>
</dbReference>
<gene>
    <name evidence="8" type="ORF">COY52_00095</name>
</gene>
<dbReference type="GO" id="GO:0005886">
    <property type="term" value="C:plasma membrane"/>
    <property type="evidence" value="ECO:0007669"/>
    <property type="project" value="UniProtKB-SubCell"/>
</dbReference>
<evidence type="ECO:0000256" key="7">
    <source>
        <dbReference type="SAM" id="Phobius"/>
    </source>
</evidence>
<dbReference type="GO" id="GO:0009247">
    <property type="term" value="P:glycolipid biosynthetic process"/>
    <property type="evidence" value="ECO:0007669"/>
    <property type="project" value="UniProtKB-ARBA"/>
</dbReference>
<evidence type="ECO:0000256" key="4">
    <source>
        <dbReference type="ARBA" id="ARBA00022679"/>
    </source>
</evidence>
<reference evidence="9" key="1">
    <citation type="submission" date="2017-09" db="EMBL/GenBank/DDBJ databases">
        <title>Depth-based differentiation of microbial function through sediment-hosted aquifers and enrichment of novel symbionts in the deep terrestrial subsurface.</title>
        <authorList>
            <person name="Probst A.J."/>
            <person name="Ladd B."/>
            <person name="Jarett J.K."/>
            <person name="Geller-Mcgrath D.E."/>
            <person name="Sieber C.M.K."/>
            <person name="Emerson J.B."/>
            <person name="Anantharaman K."/>
            <person name="Thomas B.C."/>
            <person name="Malmstrom R."/>
            <person name="Stieglmeier M."/>
            <person name="Klingl A."/>
            <person name="Woyke T."/>
            <person name="Ryan C.M."/>
            <person name="Banfield J.F."/>
        </authorList>
    </citation>
    <scope>NUCLEOTIDE SEQUENCE [LARGE SCALE GENOMIC DNA]</scope>
</reference>
<dbReference type="GO" id="GO:0016746">
    <property type="term" value="F:acyltransferase activity"/>
    <property type="evidence" value="ECO:0007669"/>
    <property type="project" value="UniProtKB-KW"/>
</dbReference>
<evidence type="ECO:0000256" key="6">
    <source>
        <dbReference type="ARBA" id="ARBA00023315"/>
    </source>
</evidence>
<keyword evidence="4" id="KW-0808">Transferase</keyword>